<dbReference type="GO" id="GO:0005524">
    <property type="term" value="F:ATP binding"/>
    <property type="evidence" value="ECO:0007669"/>
    <property type="project" value="InterPro"/>
</dbReference>
<proteinExistence type="predicted"/>
<dbReference type="Gene3D" id="3.40.50.300">
    <property type="entry name" value="P-loop containing nucleotide triphosphate hydrolases"/>
    <property type="match status" value="1"/>
</dbReference>
<dbReference type="Pfam" id="PF00270">
    <property type="entry name" value="DEAD"/>
    <property type="match status" value="1"/>
</dbReference>
<comment type="caution">
    <text evidence="2">The sequence shown here is derived from an EMBL/GenBank/DDBJ whole genome shotgun (WGS) entry which is preliminary data.</text>
</comment>
<protein>
    <submittedName>
        <fullName evidence="2">ATP-dependent helicase</fullName>
    </submittedName>
</protein>
<dbReference type="PANTHER" id="PTHR47962:SF5">
    <property type="entry name" value="ATP-DEPENDENT HELICASE LHR-RELATED"/>
    <property type="match status" value="1"/>
</dbReference>
<keyword evidence="2" id="KW-0347">Helicase</keyword>
<accession>A0A3C1KAK6</accession>
<dbReference type="Proteomes" id="UP000257479">
    <property type="component" value="Unassembled WGS sequence"/>
</dbReference>
<evidence type="ECO:0000259" key="1">
    <source>
        <dbReference type="PROSITE" id="PS51192"/>
    </source>
</evidence>
<reference evidence="2 3" key="1">
    <citation type="journal article" date="2018" name="Nat. Biotechnol.">
        <title>A standardized bacterial taxonomy based on genome phylogeny substantially revises the tree of life.</title>
        <authorList>
            <person name="Parks D.H."/>
            <person name="Chuvochina M."/>
            <person name="Waite D.W."/>
            <person name="Rinke C."/>
            <person name="Skarshewski A."/>
            <person name="Chaumeil P.A."/>
            <person name="Hugenholtz P."/>
        </authorList>
    </citation>
    <scope>NUCLEOTIDE SEQUENCE [LARGE SCALE GENOMIC DNA]</scope>
    <source>
        <strain evidence="2">UBA9152</strain>
    </source>
</reference>
<keyword evidence="2" id="KW-0547">Nucleotide-binding</keyword>
<dbReference type="GO" id="GO:0003677">
    <property type="term" value="F:DNA binding"/>
    <property type="evidence" value="ECO:0007669"/>
    <property type="project" value="TreeGrafter"/>
</dbReference>
<name>A0A3C1KAK6_9MICO</name>
<dbReference type="InterPro" id="IPR027417">
    <property type="entry name" value="P-loop_NTPase"/>
</dbReference>
<dbReference type="PROSITE" id="PS51192">
    <property type="entry name" value="HELICASE_ATP_BIND_1"/>
    <property type="match status" value="1"/>
</dbReference>
<dbReference type="SUPFAM" id="SSF52540">
    <property type="entry name" value="P-loop containing nucleoside triphosphate hydrolases"/>
    <property type="match status" value="1"/>
</dbReference>
<dbReference type="EMBL" id="DMNG01000065">
    <property type="protein sequence ID" value="HAN23701.1"/>
    <property type="molecule type" value="Genomic_DNA"/>
</dbReference>
<keyword evidence="2" id="KW-0378">Hydrolase</keyword>
<dbReference type="GO" id="GO:0016887">
    <property type="term" value="F:ATP hydrolysis activity"/>
    <property type="evidence" value="ECO:0007669"/>
    <property type="project" value="TreeGrafter"/>
</dbReference>
<dbReference type="AlphaFoldDB" id="A0A3C1KAK6"/>
<dbReference type="InterPro" id="IPR011545">
    <property type="entry name" value="DEAD/DEAH_box_helicase_dom"/>
</dbReference>
<feature type="domain" description="Helicase ATP-binding" evidence="1">
    <location>
        <begin position="31"/>
        <end position="171"/>
    </location>
</feature>
<gene>
    <name evidence="2" type="ORF">DCP95_03910</name>
</gene>
<sequence>MSDVLDRFSPATQDWFRGAFAAPTTAQIGAWEAISGGRHALVVAPTGSGKTLSAFLWAIDRVFREKSATPVADAPTTRILYISPLKALGVDVERNLRSPLVGIGQSARRLGLDVPAVTVGVRSGDTTSGDRRRLVQAPPDILITTPESLYLMLTSQAGDTLRGGHTGIVDE</sequence>
<dbReference type="InterPro" id="IPR014001">
    <property type="entry name" value="Helicase_ATP-bd"/>
</dbReference>
<evidence type="ECO:0000313" key="2">
    <source>
        <dbReference type="EMBL" id="HAN23701.1"/>
    </source>
</evidence>
<organism evidence="2 3">
    <name type="scientific">Microbacterium ginsengisoli</name>
    <dbReference type="NCBI Taxonomy" id="400772"/>
    <lineage>
        <taxon>Bacteria</taxon>
        <taxon>Bacillati</taxon>
        <taxon>Actinomycetota</taxon>
        <taxon>Actinomycetes</taxon>
        <taxon>Micrococcales</taxon>
        <taxon>Microbacteriaceae</taxon>
        <taxon>Microbacterium</taxon>
    </lineage>
</organism>
<dbReference type="GO" id="GO:0004386">
    <property type="term" value="F:helicase activity"/>
    <property type="evidence" value="ECO:0007669"/>
    <property type="project" value="UniProtKB-KW"/>
</dbReference>
<evidence type="ECO:0000313" key="3">
    <source>
        <dbReference type="Proteomes" id="UP000257479"/>
    </source>
</evidence>
<keyword evidence="2" id="KW-0067">ATP-binding</keyword>
<dbReference type="InterPro" id="IPR052511">
    <property type="entry name" value="ATP-dep_Helicase"/>
</dbReference>
<feature type="non-terminal residue" evidence="2">
    <location>
        <position position="171"/>
    </location>
</feature>
<dbReference type="PANTHER" id="PTHR47962">
    <property type="entry name" value="ATP-DEPENDENT HELICASE LHR-RELATED-RELATED"/>
    <property type="match status" value="1"/>
</dbReference>